<protein>
    <submittedName>
        <fullName evidence="2">Uncharacterized protein</fullName>
    </submittedName>
</protein>
<comment type="caution">
    <text evidence="2">The sequence shown here is derived from an EMBL/GenBank/DDBJ whole genome shotgun (WGS) entry which is preliminary data.</text>
</comment>
<keyword evidence="1" id="KW-0175">Coiled coil</keyword>
<accession>A0AAJ1S8S8</accession>
<dbReference type="Proteomes" id="UP001229081">
    <property type="component" value="Unassembled WGS sequence"/>
</dbReference>
<dbReference type="RefSeq" id="WP_306256074.1">
    <property type="nucleotide sequence ID" value="NZ_JAUFSA010000007.1"/>
</dbReference>
<proteinExistence type="predicted"/>
<sequence length="72" mass="7931">MGTDETPDINHCPPNCGNIARTDRNIEQAAAAVSRHEEDIASPMTPEPMRDRLAQRVAALKAMIQTHNDQAH</sequence>
<evidence type="ECO:0000313" key="3">
    <source>
        <dbReference type="Proteomes" id="UP001229081"/>
    </source>
</evidence>
<reference evidence="2" key="1">
    <citation type="submission" date="2023-06" db="EMBL/GenBank/DDBJ databases">
        <title>Identification of two novel mycobacterium reveal diversities and complexities of Mycobacterium gordonae clade.</title>
        <authorList>
            <person name="Matsumoto Y."/>
            <person name="Nakamura S."/>
            <person name="Motooka D."/>
            <person name="Fukushima K."/>
        </authorList>
    </citation>
    <scope>NUCLEOTIDE SEQUENCE</scope>
    <source>
        <strain evidence="2">TY812</strain>
    </source>
</reference>
<feature type="coiled-coil region" evidence="1">
    <location>
        <begin position="19"/>
        <end position="70"/>
    </location>
</feature>
<name>A0AAJ1S8S8_9MYCO</name>
<dbReference type="EMBL" id="JAUFSA010000007">
    <property type="protein sequence ID" value="MDP7739646.1"/>
    <property type="molecule type" value="Genomic_DNA"/>
</dbReference>
<evidence type="ECO:0000256" key="1">
    <source>
        <dbReference type="SAM" id="Coils"/>
    </source>
</evidence>
<organism evidence="2 3">
    <name type="scientific">Mycobacterium paragordonae</name>
    <dbReference type="NCBI Taxonomy" id="1389713"/>
    <lineage>
        <taxon>Bacteria</taxon>
        <taxon>Bacillati</taxon>
        <taxon>Actinomycetota</taxon>
        <taxon>Actinomycetes</taxon>
        <taxon>Mycobacteriales</taxon>
        <taxon>Mycobacteriaceae</taxon>
        <taxon>Mycobacterium</taxon>
    </lineage>
</organism>
<gene>
    <name evidence="2" type="ORF">QXL92_33510</name>
</gene>
<evidence type="ECO:0000313" key="2">
    <source>
        <dbReference type="EMBL" id="MDP7739646.1"/>
    </source>
</evidence>
<dbReference type="AlphaFoldDB" id="A0AAJ1S8S8"/>